<dbReference type="SMART" id="SM00342">
    <property type="entry name" value="HTH_ARAC"/>
    <property type="match status" value="2"/>
</dbReference>
<dbReference type="InterPro" id="IPR018060">
    <property type="entry name" value="HTH_AraC"/>
</dbReference>
<dbReference type="EMBL" id="AP026867">
    <property type="protein sequence ID" value="BDS12239.1"/>
    <property type="molecule type" value="Genomic_DNA"/>
</dbReference>
<evidence type="ECO:0000259" key="4">
    <source>
        <dbReference type="PROSITE" id="PS01124"/>
    </source>
</evidence>
<evidence type="ECO:0000256" key="2">
    <source>
        <dbReference type="ARBA" id="ARBA00023125"/>
    </source>
</evidence>
<dbReference type="InterPro" id="IPR009057">
    <property type="entry name" value="Homeodomain-like_sf"/>
</dbReference>
<keyword evidence="1" id="KW-0805">Transcription regulation</keyword>
<accession>A0A915YFL7</accession>
<feature type="domain" description="HTH araC/xylS-type" evidence="4">
    <location>
        <begin position="140"/>
        <end position="238"/>
    </location>
</feature>
<keyword evidence="2" id="KW-0238">DNA-binding</keyword>
<dbReference type="InterPro" id="IPR018062">
    <property type="entry name" value="HTH_AraC-typ_CS"/>
</dbReference>
<dbReference type="Gene3D" id="1.10.10.60">
    <property type="entry name" value="Homeodomain-like"/>
    <property type="match status" value="2"/>
</dbReference>
<name>A0A915YFL7_9BACT</name>
<evidence type="ECO:0000256" key="1">
    <source>
        <dbReference type="ARBA" id="ARBA00023015"/>
    </source>
</evidence>
<dbReference type="PRINTS" id="PR00032">
    <property type="entry name" value="HTHARAC"/>
</dbReference>
<dbReference type="KEGG" id="aup:AsAng_0029580"/>
<dbReference type="PANTHER" id="PTHR43280:SF2">
    <property type="entry name" value="HTH-TYPE TRANSCRIPTIONAL REGULATOR EXSA"/>
    <property type="match status" value="1"/>
</dbReference>
<dbReference type="InterPro" id="IPR020449">
    <property type="entry name" value="Tscrpt_reg_AraC-type_HTH"/>
</dbReference>
<proteinExistence type="predicted"/>
<evidence type="ECO:0000313" key="5">
    <source>
        <dbReference type="EMBL" id="BDS12239.1"/>
    </source>
</evidence>
<dbReference type="SUPFAM" id="SSF46689">
    <property type="entry name" value="Homeodomain-like"/>
    <property type="match status" value="2"/>
</dbReference>
<dbReference type="Pfam" id="PF12833">
    <property type="entry name" value="HTH_18"/>
    <property type="match status" value="2"/>
</dbReference>
<dbReference type="PROSITE" id="PS01124">
    <property type="entry name" value="HTH_ARAC_FAMILY_2"/>
    <property type="match status" value="2"/>
</dbReference>
<reference evidence="5" key="1">
    <citation type="submission" date="2022-09" db="EMBL/GenBank/DDBJ databases">
        <title>Aureispira anguillicida sp. nov., isolated from Leptocephalus of Japanese eel Anguilla japonica.</title>
        <authorList>
            <person name="Yuasa K."/>
            <person name="Mekata T."/>
            <person name="Ikunari K."/>
        </authorList>
    </citation>
    <scope>NUCLEOTIDE SEQUENCE</scope>
    <source>
        <strain evidence="5">EL160426</strain>
    </source>
</reference>
<dbReference type="PROSITE" id="PS00041">
    <property type="entry name" value="HTH_ARAC_FAMILY_1"/>
    <property type="match status" value="2"/>
</dbReference>
<dbReference type="AlphaFoldDB" id="A0A915YFL7"/>
<dbReference type="RefSeq" id="WP_264793337.1">
    <property type="nucleotide sequence ID" value="NZ_AP026867.1"/>
</dbReference>
<dbReference type="PANTHER" id="PTHR43280">
    <property type="entry name" value="ARAC-FAMILY TRANSCRIPTIONAL REGULATOR"/>
    <property type="match status" value="1"/>
</dbReference>
<evidence type="ECO:0000256" key="3">
    <source>
        <dbReference type="ARBA" id="ARBA00023163"/>
    </source>
</evidence>
<feature type="domain" description="HTH araC/xylS-type" evidence="4">
    <location>
        <begin position="249"/>
        <end position="346"/>
    </location>
</feature>
<evidence type="ECO:0000313" key="6">
    <source>
        <dbReference type="Proteomes" id="UP001060919"/>
    </source>
</evidence>
<dbReference type="Proteomes" id="UP001060919">
    <property type="component" value="Chromosome"/>
</dbReference>
<keyword evidence="3" id="KW-0804">Transcription</keyword>
<sequence>MVVKTTPELNKVYLIHHCTLFHILKGTGGIQVDFKAYHDWKDKIIFLDKGQYIRFLSDDFVVRKIEFPNEAYFNQKEIRVLFKHLISLGYINFNECIACQKYLTNTAFSAQLSDIIDVSSKQWYWQNPFCASKEEYHIIFDVKDVVDQQYNNHLNNEQLAALITSEGQEAQALFRQKVGISMKGLLKNKRLIESKKALVFTDKSVKEIAYDMGYKDPAYFTRIFKKNTGFNPNQFRKRQDFDQSDLFVQNIYELLQRHHQEEHSLAFYADKMHLSVKALSKRVRTELNISLGQLIRQKIINTAKVLLEEGQAIKAIAHQLGFEEANHFSSFFKLHTKYTPTQYKNQKYNS</sequence>
<dbReference type="GO" id="GO:0003700">
    <property type="term" value="F:DNA-binding transcription factor activity"/>
    <property type="evidence" value="ECO:0007669"/>
    <property type="project" value="InterPro"/>
</dbReference>
<protein>
    <submittedName>
        <fullName evidence="5">AraC family transcriptional regulator</fullName>
    </submittedName>
</protein>
<dbReference type="GO" id="GO:0043565">
    <property type="term" value="F:sequence-specific DNA binding"/>
    <property type="evidence" value="ECO:0007669"/>
    <property type="project" value="InterPro"/>
</dbReference>
<keyword evidence="6" id="KW-1185">Reference proteome</keyword>
<gene>
    <name evidence="5" type="ORF">AsAng_0029580</name>
</gene>
<organism evidence="5 6">
    <name type="scientific">Aureispira anguillae</name>
    <dbReference type="NCBI Taxonomy" id="2864201"/>
    <lineage>
        <taxon>Bacteria</taxon>
        <taxon>Pseudomonadati</taxon>
        <taxon>Bacteroidota</taxon>
        <taxon>Saprospiria</taxon>
        <taxon>Saprospirales</taxon>
        <taxon>Saprospiraceae</taxon>
        <taxon>Aureispira</taxon>
    </lineage>
</organism>